<reference evidence="1 2" key="2">
    <citation type="submission" date="2018-11" db="EMBL/GenBank/DDBJ databases">
        <authorList>
            <consortium name="Pathogen Informatics"/>
        </authorList>
    </citation>
    <scope>NUCLEOTIDE SEQUENCE [LARGE SCALE GENOMIC DNA]</scope>
</reference>
<dbReference type="AlphaFoldDB" id="A0A0R3QR03"/>
<dbReference type="WBParaSite" id="BTMF_0001013801-mRNA-1">
    <property type="protein sequence ID" value="BTMF_0001013801-mRNA-1"/>
    <property type="gene ID" value="BTMF_0001013801"/>
</dbReference>
<organism evidence="3">
    <name type="scientific">Brugia timori</name>
    <dbReference type="NCBI Taxonomy" id="42155"/>
    <lineage>
        <taxon>Eukaryota</taxon>
        <taxon>Metazoa</taxon>
        <taxon>Ecdysozoa</taxon>
        <taxon>Nematoda</taxon>
        <taxon>Chromadorea</taxon>
        <taxon>Rhabditida</taxon>
        <taxon>Spirurina</taxon>
        <taxon>Spiruromorpha</taxon>
        <taxon>Filarioidea</taxon>
        <taxon>Onchocercidae</taxon>
        <taxon>Brugia</taxon>
    </lineage>
</organism>
<evidence type="ECO:0000313" key="2">
    <source>
        <dbReference type="Proteomes" id="UP000280834"/>
    </source>
</evidence>
<protein>
    <submittedName>
        <fullName evidence="1 3">Uncharacterized protein</fullName>
    </submittedName>
</protein>
<reference evidence="3" key="1">
    <citation type="submission" date="2017-02" db="UniProtKB">
        <authorList>
            <consortium name="WormBaseParasite"/>
        </authorList>
    </citation>
    <scope>IDENTIFICATION</scope>
</reference>
<sequence>MKVANLTMWNAAKSNCSISPGFRTWRLKLPLLLADGVTVAEPAMHTAPVT</sequence>
<proteinExistence type="predicted"/>
<dbReference type="Proteomes" id="UP000280834">
    <property type="component" value="Unassembled WGS sequence"/>
</dbReference>
<gene>
    <name evidence="1" type="ORF">BTMF_LOCUS8189</name>
</gene>
<accession>A0A0R3QR03</accession>
<evidence type="ECO:0000313" key="1">
    <source>
        <dbReference type="EMBL" id="VDO27217.1"/>
    </source>
</evidence>
<evidence type="ECO:0000313" key="3">
    <source>
        <dbReference type="WBParaSite" id="BTMF_0001013801-mRNA-1"/>
    </source>
</evidence>
<dbReference type="EMBL" id="UZAG01016277">
    <property type="protein sequence ID" value="VDO27217.1"/>
    <property type="molecule type" value="Genomic_DNA"/>
</dbReference>
<name>A0A0R3QR03_9BILA</name>
<keyword evidence="2" id="KW-1185">Reference proteome</keyword>